<evidence type="ECO:0000313" key="1">
    <source>
        <dbReference type="EMBL" id="MFD1342821.1"/>
    </source>
</evidence>
<comment type="caution">
    <text evidence="1">The sequence shown here is derived from an EMBL/GenBank/DDBJ whole genome shotgun (WGS) entry which is preliminary data.</text>
</comment>
<protein>
    <recommendedName>
        <fullName evidence="3">RING-type E3 ubiquitin transferase</fullName>
    </recommendedName>
</protein>
<keyword evidence="2" id="KW-1185">Reference proteome</keyword>
<evidence type="ECO:0008006" key="3">
    <source>
        <dbReference type="Google" id="ProtNLM"/>
    </source>
</evidence>
<sequence>MGIPGLLAILAGLLGAVFLYERHLSRTRDRWQRSVPLDTQIALLKTAGLELSPGIAPDALPLGTDAYERDPLRLLLLSYAGSIPDAAQERPICDRAAMIDMECIDGAGSYARLLADIARAGGVEATIGHVADEVDPVAGTSRLHYEIGGTSRRLAPALEEDWADPDTVSAILKDVEAQMSGRLLWLLENGQALGVFAISRAGATRISRLRPGLLIPATG</sequence>
<gene>
    <name evidence="1" type="ORF">ACFQ4E_10355</name>
</gene>
<reference evidence="2" key="1">
    <citation type="journal article" date="2019" name="Int. J. Syst. Evol. Microbiol.">
        <title>The Global Catalogue of Microorganisms (GCM) 10K type strain sequencing project: providing services to taxonomists for standard genome sequencing and annotation.</title>
        <authorList>
            <consortium name="The Broad Institute Genomics Platform"/>
            <consortium name="The Broad Institute Genome Sequencing Center for Infectious Disease"/>
            <person name="Wu L."/>
            <person name="Ma J."/>
        </authorList>
    </citation>
    <scope>NUCLEOTIDE SEQUENCE [LARGE SCALE GENOMIC DNA]</scope>
    <source>
        <strain evidence="2">CCUG 62953</strain>
    </source>
</reference>
<evidence type="ECO:0000313" key="2">
    <source>
        <dbReference type="Proteomes" id="UP001597135"/>
    </source>
</evidence>
<name>A0ABW3ZI19_9RHOB</name>
<dbReference type="RefSeq" id="WP_386803228.1">
    <property type="nucleotide sequence ID" value="NZ_JBHTMU010000015.1"/>
</dbReference>
<organism evidence="1 2">
    <name type="scientific">Litorisediminicola beolgyonensis</name>
    <dbReference type="NCBI Taxonomy" id="1173614"/>
    <lineage>
        <taxon>Bacteria</taxon>
        <taxon>Pseudomonadati</taxon>
        <taxon>Pseudomonadota</taxon>
        <taxon>Alphaproteobacteria</taxon>
        <taxon>Rhodobacterales</taxon>
        <taxon>Paracoccaceae</taxon>
        <taxon>Litorisediminicola</taxon>
    </lineage>
</organism>
<proteinExistence type="predicted"/>
<dbReference type="EMBL" id="JBHTMU010000015">
    <property type="protein sequence ID" value="MFD1342821.1"/>
    <property type="molecule type" value="Genomic_DNA"/>
</dbReference>
<accession>A0ABW3ZI19</accession>
<dbReference type="Proteomes" id="UP001597135">
    <property type="component" value="Unassembled WGS sequence"/>
</dbReference>